<keyword evidence="3" id="KW-1185">Reference proteome</keyword>
<reference evidence="2 3" key="1">
    <citation type="submission" date="2024-06" db="EMBL/GenBank/DDBJ databases">
        <title>Sorghum-associated microbial communities from plants grown in Nebraska, USA.</title>
        <authorList>
            <person name="Schachtman D."/>
        </authorList>
    </citation>
    <scope>NUCLEOTIDE SEQUENCE [LARGE SCALE GENOMIC DNA]</scope>
    <source>
        <strain evidence="2 3">2709</strain>
    </source>
</reference>
<dbReference type="Pfam" id="PF00884">
    <property type="entry name" value="Sulfatase"/>
    <property type="match status" value="1"/>
</dbReference>
<dbReference type="RefSeq" id="WP_354442681.1">
    <property type="nucleotide sequence ID" value="NZ_JBEPSH010000003.1"/>
</dbReference>
<accession>A0ABV2Q7M0</accession>
<proteinExistence type="predicted"/>
<dbReference type="PANTHER" id="PTHR46615:SF1">
    <property type="entry name" value="ARYLSULFATASE K"/>
    <property type="match status" value="1"/>
</dbReference>
<gene>
    <name evidence="2" type="ORF">ABIE13_001721</name>
</gene>
<sequence length="496" mass="54707">MNSFASSAPRRNVIVIMSDEHDPRIMGCAGHDFVKTPHLDSLAARGTRFSNAYTPSPICVPARAAFATGRRVHQTRHWDNAMPYAGTPSGWGHVLQREGIRVESIGKLHYRAEEDPAGFDREHIPMHVVGGHGMVWASIRDPYVSSPSDKRMLGDRIGAGESPYTAYDREVTSRAQGWIREAGLREKESFVLYVGLVAPHFPLLAPQEFFNLYPLENLPTPKLHPTAGYMRHPWVQAYADFMDNEKQFKSPTERLEAFAAYYGLCSFLDHNVGLITQAVADAGLTQETTIIYTSDHGDNLGTRGLWGKSTLYQESVRVPMIVVGPGVKHGVCETPVDLLDLFPTILQAAGVPPAQEMGDRPGQSLLELAAAPSQPERIVFSEYHAAGSNTAGFMVRKGRWKFHYYVRFQPELFDLHADPEELNDLAGDPEYADRLHEMEEELRRICDPEAVDALAKSDQQALIEGLGGLEVAARLGAGGATPVPQHHLQASVAPAL</sequence>
<keyword evidence="2" id="KW-0378">Hydrolase</keyword>
<dbReference type="Gene3D" id="3.40.720.10">
    <property type="entry name" value="Alkaline Phosphatase, subunit A"/>
    <property type="match status" value="1"/>
</dbReference>
<evidence type="ECO:0000313" key="2">
    <source>
        <dbReference type="EMBL" id="MET4576612.1"/>
    </source>
</evidence>
<dbReference type="EC" id="3.1.6.6" evidence="2"/>
<feature type="domain" description="Sulfatase N-terminal" evidence="1">
    <location>
        <begin position="11"/>
        <end position="351"/>
    </location>
</feature>
<dbReference type="InterPro" id="IPR000917">
    <property type="entry name" value="Sulfatase_N"/>
</dbReference>
<name>A0ABV2Q7M0_9BURK</name>
<dbReference type="GO" id="GO:0047753">
    <property type="term" value="F:choline-sulfatase activity"/>
    <property type="evidence" value="ECO:0007669"/>
    <property type="project" value="UniProtKB-EC"/>
</dbReference>
<dbReference type="SUPFAM" id="SSF53649">
    <property type="entry name" value="Alkaline phosphatase-like"/>
    <property type="match status" value="1"/>
</dbReference>
<evidence type="ECO:0000313" key="3">
    <source>
        <dbReference type="Proteomes" id="UP001549320"/>
    </source>
</evidence>
<dbReference type="InterPro" id="IPR051849">
    <property type="entry name" value="GAG-degrading_sulfatase"/>
</dbReference>
<comment type="caution">
    <text evidence="2">The sequence shown here is derived from an EMBL/GenBank/DDBJ whole genome shotgun (WGS) entry which is preliminary data.</text>
</comment>
<dbReference type="CDD" id="cd16037">
    <property type="entry name" value="sulfatase_like"/>
    <property type="match status" value="1"/>
</dbReference>
<protein>
    <submittedName>
        <fullName evidence="2">Choline-sulfatase</fullName>
        <ecNumber evidence="2">3.1.6.6</ecNumber>
    </submittedName>
</protein>
<evidence type="ECO:0000259" key="1">
    <source>
        <dbReference type="Pfam" id="PF00884"/>
    </source>
</evidence>
<dbReference type="Proteomes" id="UP001549320">
    <property type="component" value="Unassembled WGS sequence"/>
</dbReference>
<dbReference type="EMBL" id="JBEPSH010000003">
    <property type="protein sequence ID" value="MET4576612.1"/>
    <property type="molecule type" value="Genomic_DNA"/>
</dbReference>
<dbReference type="InterPro" id="IPR017850">
    <property type="entry name" value="Alkaline_phosphatase_core_sf"/>
</dbReference>
<organism evidence="2 3">
    <name type="scientific">Ottowia thiooxydans</name>
    <dbReference type="NCBI Taxonomy" id="219182"/>
    <lineage>
        <taxon>Bacteria</taxon>
        <taxon>Pseudomonadati</taxon>
        <taxon>Pseudomonadota</taxon>
        <taxon>Betaproteobacteria</taxon>
        <taxon>Burkholderiales</taxon>
        <taxon>Comamonadaceae</taxon>
        <taxon>Ottowia</taxon>
    </lineage>
</organism>
<dbReference type="PANTHER" id="PTHR46615">
    <property type="entry name" value="ARYLSULFATASE K"/>
    <property type="match status" value="1"/>
</dbReference>